<dbReference type="InterPro" id="IPR028098">
    <property type="entry name" value="Glyco_trans_4-like_N"/>
</dbReference>
<dbReference type="Gene3D" id="3.40.50.2000">
    <property type="entry name" value="Glycogen Phosphorylase B"/>
    <property type="match status" value="2"/>
</dbReference>
<accession>A0ABS1JRN9</accession>
<evidence type="ECO:0000259" key="3">
    <source>
        <dbReference type="Pfam" id="PF13439"/>
    </source>
</evidence>
<gene>
    <name evidence="4" type="ORF">JI746_17630</name>
</gene>
<dbReference type="Pfam" id="PF00534">
    <property type="entry name" value="Glycos_transf_1"/>
    <property type="match status" value="1"/>
</dbReference>
<dbReference type="EMBL" id="JAEQND010000009">
    <property type="protein sequence ID" value="MBL0426939.1"/>
    <property type="molecule type" value="Genomic_DNA"/>
</dbReference>
<sequence length="374" mass="40242">MAAERPLRVLMTADTVGGVWTYAVELARALDARGIEVAVASMGAPPTAHQRQALCDFSRVKLFPSAYKLEWMQDCWQDVDAAGAWLLRLEREFDADLVHLNQFDFGALPFRAPTLVVAHSCVLSWWRAVHGSAAPPEWNPYRTRVTQGLAGAALVAAPTRAMLATLAENYGFDGARGLVLPNAADAERFTPASKQPFVLAAGRFWDAAKNLAALDQVAPQLPWPVKVAGAWQHPEGGATVAQHVQCLGELPRAQLAHVLAQAAIYALPARYEPFGLSVLEAALSGCALVLGDIPSLRETWGDAAVYVRPDDHAGLQAALLRLIQQPSERARLAAAAHTRAGRFTPARQCAAYLQAYARLVPRFAASATEEAACA</sequence>
<comment type="caution">
    <text evidence="4">The sequence shown here is derived from an EMBL/GenBank/DDBJ whole genome shotgun (WGS) entry which is preliminary data.</text>
</comment>
<evidence type="ECO:0000256" key="1">
    <source>
        <dbReference type="ARBA" id="ARBA00022679"/>
    </source>
</evidence>
<name>A0ABS1JRN9_9BURK</name>
<dbReference type="Pfam" id="PF13439">
    <property type="entry name" value="Glyco_transf_4"/>
    <property type="match status" value="1"/>
</dbReference>
<dbReference type="CDD" id="cd03801">
    <property type="entry name" value="GT4_PimA-like"/>
    <property type="match status" value="1"/>
</dbReference>
<reference evidence="4 5" key="1">
    <citation type="journal article" date="2017" name="Int. J. Syst. Evol. Microbiol.">
        <title>Ramlibacter alkalitolerans sp. nov., alkali-tolerant bacterium isolated from soil of ginseng.</title>
        <authorList>
            <person name="Lee D.H."/>
            <person name="Cha C.J."/>
        </authorList>
    </citation>
    <scope>NUCLEOTIDE SEQUENCE [LARGE SCALE GENOMIC DNA]</scope>
    <source>
        <strain evidence="4 5">KACC 19305</strain>
    </source>
</reference>
<evidence type="ECO:0000259" key="2">
    <source>
        <dbReference type="Pfam" id="PF00534"/>
    </source>
</evidence>
<dbReference type="PANTHER" id="PTHR46401">
    <property type="entry name" value="GLYCOSYLTRANSFERASE WBBK-RELATED"/>
    <property type="match status" value="1"/>
</dbReference>
<proteinExistence type="predicted"/>
<feature type="domain" description="Glycosyltransferase subfamily 4-like N-terminal" evidence="3">
    <location>
        <begin position="16"/>
        <end position="188"/>
    </location>
</feature>
<dbReference type="PANTHER" id="PTHR46401:SF2">
    <property type="entry name" value="GLYCOSYLTRANSFERASE WBBK-RELATED"/>
    <property type="match status" value="1"/>
</dbReference>
<dbReference type="Proteomes" id="UP000622707">
    <property type="component" value="Unassembled WGS sequence"/>
</dbReference>
<evidence type="ECO:0000313" key="5">
    <source>
        <dbReference type="Proteomes" id="UP000622707"/>
    </source>
</evidence>
<protein>
    <submittedName>
        <fullName evidence="4">Glycosyltransferase family 4 protein</fullName>
    </submittedName>
</protein>
<dbReference type="InterPro" id="IPR001296">
    <property type="entry name" value="Glyco_trans_1"/>
</dbReference>
<organism evidence="4 5">
    <name type="scientific">Ramlibacter alkalitolerans</name>
    <dbReference type="NCBI Taxonomy" id="2039631"/>
    <lineage>
        <taxon>Bacteria</taxon>
        <taxon>Pseudomonadati</taxon>
        <taxon>Pseudomonadota</taxon>
        <taxon>Betaproteobacteria</taxon>
        <taxon>Burkholderiales</taxon>
        <taxon>Comamonadaceae</taxon>
        <taxon>Ramlibacter</taxon>
    </lineage>
</organism>
<keyword evidence="5" id="KW-1185">Reference proteome</keyword>
<keyword evidence="1" id="KW-0808">Transferase</keyword>
<feature type="domain" description="Glycosyl transferase family 1" evidence="2">
    <location>
        <begin position="238"/>
        <end position="337"/>
    </location>
</feature>
<dbReference type="SUPFAM" id="SSF53756">
    <property type="entry name" value="UDP-Glycosyltransferase/glycogen phosphorylase"/>
    <property type="match status" value="1"/>
</dbReference>
<evidence type="ECO:0000313" key="4">
    <source>
        <dbReference type="EMBL" id="MBL0426939.1"/>
    </source>
</evidence>